<protein>
    <submittedName>
        <fullName evidence="2">Uncharacterized protein</fullName>
    </submittedName>
</protein>
<gene>
    <name evidence="2" type="ORF">psal_cds_1220</name>
</gene>
<keyword evidence="1" id="KW-1133">Transmembrane helix</keyword>
<accession>S4W5B8</accession>
<dbReference type="KEGG" id="vg:16607317"/>
<dbReference type="Proteomes" id="UP000204584">
    <property type="component" value="Segment"/>
</dbReference>
<feature type="transmembrane region" description="Helical" evidence="1">
    <location>
        <begin position="59"/>
        <end position="80"/>
    </location>
</feature>
<evidence type="ECO:0000313" key="2">
    <source>
        <dbReference type="EMBL" id="AGO85530.1"/>
    </source>
</evidence>
<keyword evidence="1" id="KW-0812">Transmembrane</keyword>
<sequence length="102" mass="10267">MRSLDAVRPRPWSAGLVLVCALAAGAAVLGAGTWLALVMRAMAVRAEPIDCRPCPEIEATSAGLLLSGVVVGFAAGILAAPLQDKGKSPHDEGIVHVATAAA</sequence>
<evidence type="ECO:0000313" key="3">
    <source>
        <dbReference type="Proteomes" id="UP000204584"/>
    </source>
</evidence>
<evidence type="ECO:0000256" key="1">
    <source>
        <dbReference type="SAM" id="Phobius"/>
    </source>
</evidence>
<proteinExistence type="predicted"/>
<keyword evidence="1" id="KW-0472">Membrane</keyword>
<name>S4W5B8_9VIRU</name>
<reference evidence="2 3" key="1">
    <citation type="journal article" date="2013" name="Science">
        <title>Pandoraviruses: amoeba viruses with genomes up to 2.5 Mb reaching that of parasitic eukaryotes.</title>
        <authorList>
            <person name="Philippe N."/>
            <person name="Legendre M."/>
            <person name="Doutre G."/>
            <person name="Coute Y."/>
            <person name="Poirot O."/>
            <person name="Lescot M."/>
            <person name="Arslan D."/>
            <person name="Seltzer V."/>
            <person name="Bertaux L."/>
            <person name="Bruley C."/>
            <person name="Garin J."/>
            <person name="Claverie J.M."/>
            <person name="Abergel C."/>
        </authorList>
    </citation>
    <scope>NUCLEOTIDE SEQUENCE [LARGE SCALE GENOMIC DNA]</scope>
</reference>
<dbReference type="EMBL" id="KC977571">
    <property type="protein sequence ID" value="AGO85530.1"/>
    <property type="molecule type" value="Genomic_DNA"/>
</dbReference>
<keyword evidence="3" id="KW-1185">Reference proteome</keyword>
<dbReference type="RefSeq" id="YP_008438609.1">
    <property type="nucleotide sequence ID" value="NC_022098.1"/>
</dbReference>
<organism evidence="2 3">
    <name type="scientific">Pandoravirus salinus</name>
    <dbReference type="NCBI Taxonomy" id="1349410"/>
    <lineage>
        <taxon>Viruses</taxon>
        <taxon>Pandoravirus</taxon>
    </lineage>
</organism>
<feature type="transmembrane region" description="Helical" evidence="1">
    <location>
        <begin position="12"/>
        <end position="39"/>
    </location>
</feature>
<dbReference type="GeneID" id="16607317"/>